<accession>A0ABQ5J2B8</accession>
<evidence type="ECO:0000313" key="1">
    <source>
        <dbReference type="EMBL" id="GJU05324.1"/>
    </source>
</evidence>
<dbReference type="Proteomes" id="UP001151760">
    <property type="component" value="Unassembled WGS sequence"/>
</dbReference>
<evidence type="ECO:0000313" key="2">
    <source>
        <dbReference type="Proteomes" id="UP001151760"/>
    </source>
</evidence>
<reference evidence="1" key="2">
    <citation type="submission" date="2022-01" db="EMBL/GenBank/DDBJ databases">
        <authorList>
            <person name="Yamashiro T."/>
            <person name="Shiraishi A."/>
            <person name="Satake H."/>
            <person name="Nakayama K."/>
        </authorList>
    </citation>
    <scope>NUCLEOTIDE SEQUENCE</scope>
</reference>
<proteinExistence type="predicted"/>
<keyword evidence="2" id="KW-1185">Reference proteome</keyword>
<comment type="caution">
    <text evidence="1">The sequence shown here is derived from an EMBL/GenBank/DDBJ whole genome shotgun (WGS) entry which is preliminary data.</text>
</comment>
<name>A0ABQ5J2B8_9ASTR</name>
<organism evidence="1 2">
    <name type="scientific">Tanacetum coccineum</name>
    <dbReference type="NCBI Taxonomy" id="301880"/>
    <lineage>
        <taxon>Eukaryota</taxon>
        <taxon>Viridiplantae</taxon>
        <taxon>Streptophyta</taxon>
        <taxon>Embryophyta</taxon>
        <taxon>Tracheophyta</taxon>
        <taxon>Spermatophyta</taxon>
        <taxon>Magnoliopsida</taxon>
        <taxon>eudicotyledons</taxon>
        <taxon>Gunneridae</taxon>
        <taxon>Pentapetalae</taxon>
        <taxon>asterids</taxon>
        <taxon>campanulids</taxon>
        <taxon>Asterales</taxon>
        <taxon>Asteraceae</taxon>
        <taxon>Asteroideae</taxon>
        <taxon>Anthemideae</taxon>
        <taxon>Anthemidinae</taxon>
        <taxon>Tanacetum</taxon>
    </lineage>
</organism>
<reference evidence="1" key="1">
    <citation type="journal article" date="2022" name="Int. J. Mol. Sci.">
        <title>Draft Genome of Tanacetum Coccineum: Genomic Comparison of Closely Related Tanacetum-Family Plants.</title>
        <authorList>
            <person name="Yamashiro T."/>
            <person name="Shiraishi A."/>
            <person name="Nakayama K."/>
            <person name="Satake H."/>
        </authorList>
    </citation>
    <scope>NUCLEOTIDE SEQUENCE</scope>
</reference>
<sequence>MRNLPGSPSFLGSFFRITTEQFSFTGVLANSNNFSLLLRRFLNVEANLGMLRGWCLRLEHPEVGLFRYLVALDPLLPQALFPPPWEKKRKEEELELELVESELETYALNYYLDNLTEVDVFKKQSLNDIDKFSNIE</sequence>
<dbReference type="EMBL" id="BQNB010021337">
    <property type="protein sequence ID" value="GJU05324.1"/>
    <property type="molecule type" value="Genomic_DNA"/>
</dbReference>
<protein>
    <submittedName>
        <fullName evidence="1">Uncharacterized protein</fullName>
    </submittedName>
</protein>
<gene>
    <name evidence="1" type="ORF">Tco_1121754</name>
</gene>